<evidence type="ECO:0000256" key="2">
    <source>
        <dbReference type="ARBA" id="ARBA00022747"/>
    </source>
</evidence>
<name>A0A0E3PLI3_9EURY</name>
<dbReference type="Pfam" id="PF01420">
    <property type="entry name" value="Methylase_S"/>
    <property type="match status" value="1"/>
</dbReference>
<feature type="domain" description="Type I restriction modification DNA specificity" evidence="4">
    <location>
        <begin position="4"/>
        <end position="180"/>
    </location>
</feature>
<comment type="similarity">
    <text evidence="1">Belongs to the type-I restriction system S methylase family.</text>
</comment>
<dbReference type="Gene3D" id="3.90.220.20">
    <property type="entry name" value="DNA methylase specificity domains"/>
    <property type="match status" value="2"/>
</dbReference>
<dbReference type="InterPro" id="IPR044946">
    <property type="entry name" value="Restrct_endonuc_typeI_TRD_sf"/>
</dbReference>
<dbReference type="HOGENOM" id="CLU_021095_2_2_2"/>
<accession>A0A0E3PLI3</accession>
<dbReference type="PATRIC" id="fig|1434118.4.peg.2007"/>
<dbReference type="Proteomes" id="UP000033123">
    <property type="component" value="Chromosome"/>
</dbReference>
<evidence type="ECO:0000256" key="3">
    <source>
        <dbReference type="ARBA" id="ARBA00023125"/>
    </source>
</evidence>
<dbReference type="GeneID" id="24871177"/>
<dbReference type="GO" id="GO:0003677">
    <property type="term" value="F:DNA binding"/>
    <property type="evidence" value="ECO:0007669"/>
    <property type="project" value="UniProtKB-KW"/>
</dbReference>
<organism evidence="5 6">
    <name type="scientific">Methanosarcina siciliae C2J</name>
    <dbReference type="NCBI Taxonomy" id="1434118"/>
    <lineage>
        <taxon>Archaea</taxon>
        <taxon>Methanobacteriati</taxon>
        <taxon>Methanobacteriota</taxon>
        <taxon>Stenosarchaea group</taxon>
        <taxon>Methanomicrobia</taxon>
        <taxon>Methanosarcinales</taxon>
        <taxon>Methanosarcinaceae</taxon>
        <taxon>Methanosarcina</taxon>
    </lineage>
</organism>
<protein>
    <submittedName>
        <fullName evidence="5">Type I restriction-modification system, specificity subunit S</fullName>
        <ecNumber evidence="5">3.1.21.3</ecNumber>
    </submittedName>
</protein>
<dbReference type="GO" id="GO:0009307">
    <property type="term" value="P:DNA restriction-modification system"/>
    <property type="evidence" value="ECO:0007669"/>
    <property type="project" value="UniProtKB-KW"/>
</dbReference>
<evidence type="ECO:0000313" key="6">
    <source>
        <dbReference type="Proteomes" id="UP000033123"/>
    </source>
</evidence>
<keyword evidence="3" id="KW-0238">DNA-binding</keyword>
<dbReference type="PANTHER" id="PTHR30408:SF13">
    <property type="entry name" value="TYPE I RESTRICTION ENZYME HINDI SPECIFICITY SUBUNIT"/>
    <property type="match status" value="1"/>
</dbReference>
<dbReference type="SUPFAM" id="SSF116734">
    <property type="entry name" value="DNA methylase specificity domain"/>
    <property type="match status" value="2"/>
</dbReference>
<dbReference type="REBASE" id="109096">
    <property type="entry name" value="S.MsiC2JORF1575P"/>
</dbReference>
<gene>
    <name evidence="5" type="ORF">MSSAC_1574</name>
</gene>
<evidence type="ECO:0000259" key="4">
    <source>
        <dbReference type="Pfam" id="PF01420"/>
    </source>
</evidence>
<keyword evidence="2" id="KW-0680">Restriction system</keyword>
<evidence type="ECO:0000256" key="1">
    <source>
        <dbReference type="ARBA" id="ARBA00010923"/>
    </source>
</evidence>
<dbReference type="InterPro" id="IPR000055">
    <property type="entry name" value="Restrct_endonuc_typeI_TRD"/>
</dbReference>
<reference evidence="5 6" key="1">
    <citation type="submission" date="2014-07" db="EMBL/GenBank/DDBJ databases">
        <title>Methanogenic archaea and the global carbon cycle.</title>
        <authorList>
            <person name="Henriksen J.R."/>
            <person name="Luke J."/>
            <person name="Reinhart S."/>
            <person name="Benedict M.N."/>
            <person name="Youngblut N.D."/>
            <person name="Metcalf M.E."/>
            <person name="Whitaker R.J."/>
            <person name="Metcalf W.W."/>
        </authorList>
    </citation>
    <scope>NUCLEOTIDE SEQUENCE [LARGE SCALE GENOMIC DNA]</scope>
    <source>
        <strain evidence="5 6">C2J</strain>
    </source>
</reference>
<dbReference type="EMBL" id="CP009508">
    <property type="protein sequence ID" value="AKB36164.1"/>
    <property type="molecule type" value="Genomic_DNA"/>
</dbReference>
<dbReference type="AlphaFoldDB" id="A0A0E3PLI3"/>
<dbReference type="STRING" id="1434118.MSSAC_1574"/>
<dbReference type="RefSeq" id="WP_048181594.1">
    <property type="nucleotide sequence ID" value="NZ_CP009508.1"/>
</dbReference>
<sequence length="435" mass="49242">MEIDGWHDAHLEDVAELTVGYVGTMANEYVPSGIPFLRSLNIEQFRINTKDMKYISRDFHQKLSKSQLQPGDLVIVRTGKPGACAIIPEWLKESNCSDIVIVRPSSIVDRQFLMYYINSIAIPHVAAHLVGAVQQHFNVGSAKKILVRLPPLTEQREISYILSTLDKKIELNRKMNQTLESIAQAIFKSWFVDFDPVKAKATGESTESICHRLGLTPEYLSLFPDGFEDSELGEIPRGWKVEALSKLVRLNTESVKPYQKPEKIWTHYSIPAYDQGQRAALEIGVNIKSNKYLVEKGSILVSKLNPQFPRTWLPNVTDSSSTVCSTEFMQFVPHESIDRSFVYYLVTSAKFQSELLEKVTGSTGSRQRVTPSEVLKIQFALPKEKVRRHFSELSQSMLAKKLQSIEESYLLANVRDTLLPKLLSGEICVKFSEEA</sequence>
<proteinExistence type="inferred from homology"/>
<dbReference type="EC" id="3.1.21.3" evidence="5"/>
<dbReference type="PANTHER" id="PTHR30408">
    <property type="entry name" value="TYPE-1 RESTRICTION ENZYME ECOKI SPECIFICITY PROTEIN"/>
    <property type="match status" value="1"/>
</dbReference>
<dbReference type="GO" id="GO:0009035">
    <property type="term" value="F:type I site-specific deoxyribonuclease activity"/>
    <property type="evidence" value="ECO:0007669"/>
    <property type="project" value="UniProtKB-EC"/>
</dbReference>
<keyword evidence="5" id="KW-0378">Hydrolase</keyword>
<dbReference type="KEGG" id="msj:MSSAC_1574"/>
<dbReference type="InterPro" id="IPR052021">
    <property type="entry name" value="Type-I_RS_S_subunit"/>
</dbReference>
<evidence type="ECO:0000313" key="5">
    <source>
        <dbReference type="EMBL" id="AKB36164.1"/>
    </source>
</evidence>